<comment type="similarity">
    <text evidence="3 10">Belongs to the glycosyl hydrolase 76 family.</text>
</comment>
<dbReference type="InterPro" id="IPR014480">
    <property type="entry name" value="Mannan-1_6-alpha_mannosidase"/>
</dbReference>
<comment type="catalytic activity">
    <reaction evidence="1 10">
        <text>Random hydrolysis of (1-&gt;6)-alpha-D-mannosidic linkages in unbranched (1-&gt;6)-mannans.</text>
        <dbReference type="EC" id="3.2.1.101"/>
    </reaction>
</comment>
<dbReference type="GO" id="GO:0009272">
    <property type="term" value="P:fungal-type cell wall biogenesis"/>
    <property type="evidence" value="ECO:0000318"/>
    <property type="project" value="GO_Central"/>
</dbReference>
<dbReference type="GeneID" id="2873925"/>
<evidence type="ECO:0000256" key="10">
    <source>
        <dbReference type="PIRNR" id="PIRNR016302"/>
    </source>
</evidence>
<keyword evidence="5 12" id="KW-0732">Signal</keyword>
<dbReference type="OMA" id="ACDGGMR"/>
<dbReference type="GO" id="GO:0012505">
    <property type="term" value="C:endomembrane system"/>
    <property type="evidence" value="ECO:0007669"/>
    <property type="project" value="UniProtKB-SubCell"/>
</dbReference>
<dbReference type="EMBL" id="BN001306">
    <property type="protein sequence ID" value="CBF83502.1"/>
    <property type="molecule type" value="Genomic_DNA"/>
</dbReference>
<feature type="signal peptide" evidence="12">
    <location>
        <begin position="1"/>
        <end position="25"/>
    </location>
</feature>
<evidence type="ECO:0000256" key="2">
    <source>
        <dbReference type="ARBA" id="ARBA00004308"/>
    </source>
</evidence>
<keyword evidence="9 10" id="KW-0326">Glycosidase</keyword>
<keyword evidence="8" id="KW-0325">Glycoprotein</keyword>
<dbReference type="HOGENOM" id="CLU_025694_1_1_1"/>
<accession>C8VIS4</accession>
<dbReference type="GO" id="GO:0008496">
    <property type="term" value="F:mannan endo-1,6-alpha-mannosidase activity"/>
    <property type="evidence" value="ECO:0007669"/>
    <property type="project" value="UniProtKB-UniRule"/>
</dbReference>
<gene>
    <name evidence="13" type="ORF">ANIA_03049</name>
</gene>
<evidence type="ECO:0000313" key="14">
    <source>
        <dbReference type="Proteomes" id="UP000000560"/>
    </source>
</evidence>
<dbReference type="PIRSF" id="PIRSF016302">
    <property type="entry name" value="Man_a_manosd"/>
    <property type="match status" value="1"/>
</dbReference>
<dbReference type="STRING" id="227321.Q5B8T1"/>
<dbReference type="PANTHER" id="PTHR12145">
    <property type="entry name" value="MANNAN ENDO-1,6-ALPHA-MANNOSIDASE DCW1"/>
    <property type="match status" value="1"/>
</dbReference>
<name>Q5B8T1_EMENI</name>
<comment type="subcellular location">
    <subcellularLocation>
        <location evidence="2">Endomembrane system</location>
    </subcellularLocation>
</comment>
<feature type="transmembrane region" description="Helical" evidence="11">
    <location>
        <begin position="475"/>
        <end position="496"/>
    </location>
</feature>
<dbReference type="FunFam" id="1.50.10.20:FF:000006">
    <property type="entry name" value="Mannan endo-1,6-alpha-mannosidase"/>
    <property type="match status" value="1"/>
</dbReference>
<feature type="chain" id="PRO_5010295879" description="Mannan endo-1,6-alpha-mannosidase" evidence="12">
    <location>
        <begin position="26"/>
        <end position="499"/>
    </location>
</feature>
<evidence type="ECO:0000256" key="9">
    <source>
        <dbReference type="ARBA" id="ARBA00023295"/>
    </source>
</evidence>
<keyword evidence="6 10" id="KW-0378">Hydrolase</keyword>
<dbReference type="InParanoid" id="Q5B8T1"/>
<dbReference type="Gene3D" id="1.50.10.20">
    <property type="match status" value="1"/>
</dbReference>
<dbReference type="PANTHER" id="PTHR12145:SF35">
    <property type="entry name" value="MANNAN ENDO-1,6-ALPHA-MANNOSIDASE"/>
    <property type="match status" value="1"/>
</dbReference>
<dbReference type="KEGG" id="ani:ANIA_03049"/>
<dbReference type="OrthoDB" id="4187847at2759"/>
<dbReference type="CAZy" id="GH76">
    <property type="family name" value="Glycoside Hydrolase Family 76"/>
</dbReference>
<keyword evidence="11" id="KW-1133">Transmembrane helix</keyword>
<dbReference type="eggNOG" id="ENOG502QSWP">
    <property type="taxonomic scope" value="Eukaryota"/>
</dbReference>
<evidence type="ECO:0000256" key="12">
    <source>
        <dbReference type="SAM" id="SignalP"/>
    </source>
</evidence>
<evidence type="ECO:0000256" key="7">
    <source>
        <dbReference type="ARBA" id="ARBA00023136"/>
    </source>
</evidence>
<dbReference type="InterPro" id="IPR005198">
    <property type="entry name" value="Glyco_hydro_76"/>
</dbReference>
<proteinExistence type="inferred from homology"/>
<evidence type="ECO:0000256" key="3">
    <source>
        <dbReference type="ARBA" id="ARBA00009699"/>
    </source>
</evidence>
<dbReference type="GO" id="GO:0016052">
    <property type="term" value="P:carbohydrate catabolic process"/>
    <property type="evidence" value="ECO:0007669"/>
    <property type="project" value="InterPro"/>
</dbReference>
<organism evidence="13 14">
    <name type="scientific">Emericella nidulans (strain FGSC A4 / ATCC 38163 / CBS 112.46 / NRRL 194 / M139)</name>
    <name type="common">Aspergillus nidulans</name>
    <dbReference type="NCBI Taxonomy" id="227321"/>
    <lineage>
        <taxon>Eukaryota</taxon>
        <taxon>Fungi</taxon>
        <taxon>Dikarya</taxon>
        <taxon>Ascomycota</taxon>
        <taxon>Pezizomycotina</taxon>
        <taxon>Eurotiomycetes</taxon>
        <taxon>Eurotiomycetidae</taxon>
        <taxon>Eurotiales</taxon>
        <taxon>Aspergillaceae</taxon>
        <taxon>Aspergillus</taxon>
        <taxon>Aspergillus subgen. Nidulantes</taxon>
    </lineage>
</organism>
<reference evidence="14" key="1">
    <citation type="journal article" date="2005" name="Nature">
        <title>Sequencing of Aspergillus nidulans and comparative analysis with A. fumigatus and A. oryzae.</title>
        <authorList>
            <person name="Galagan J.E."/>
            <person name="Calvo S.E."/>
            <person name="Cuomo C."/>
            <person name="Ma L.J."/>
            <person name="Wortman J.R."/>
            <person name="Batzoglou S."/>
            <person name="Lee S.I."/>
            <person name="Basturkmen M."/>
            <person name="Spevak C.C."/>
            <person name="Clutterbuck J."/>
            <person name="Kapitonov V."/>
            <person name="Jurka J."/>
            <person name="Scazzocchio C."/>
            <person name="Farman M."/>
            <person name="Butler J."/>
            <person name="Purcell S."/>
            <person name="Harris S."/>
            <person name="Braus G.H."/>
            <person name="Draht O."/>
            <person name="Busch S."/>
            <person name="D'Enfert C."/>
            <person name="Bouchier C."/>
            <person name="Goldman G.H."/>
            <person name="Bell-Pedersen D."/>
            <person name="Griffiths-Jones S."/>
            <person name="Doonan J.H."/>
            <person name="Yu J."/>
            <person name="Vienken K."/>
            <person name="Pain A."/>
            <person name="Freitag M."/>
            <person name="Selker E.U."/>
            <person name="Archer D.B."/>
            <person name="Penalva M.A."/>
            <person name="Oakley B.R."/>
            <person name="Momany M."/>
            <person name="Tanaka T."/>
            <person name="Kumagai T."/>
            <person name="Asai K."/>
            <person name="Machida M."/>
            <person name="Nierman W.C."/>
            <person name="Denning D.W."/>
            <person name="Caddick M."/>
            <person name="Hynes M."/>
            <person name="Paoletti M."/>
            <person name="Fischer R."/>
            <person name="Miller B."/>
            <person name="Dyer P."/>
            <person name="Sachs M.S."/>
            <person name="Osmani S.A."/>
            <person name="Birren B.W."/>
        </authorList>
    </citation>
    <scope>NUCLEOTIDE SEQUENCE [LARGE SCALE GENOMIC DNA]</scope>
    <source>
        <strain evidence="14">FGSC A4 / ATCC 38163 / CBS 112.46 / NRRL 194 / M139</strain>
    </source>
</reference>
<dbReference type="AlphaFoldDB" id="Q5B8T1"/>
<reference evidence="14" key="2">
    <citation type="journal article" date="2009" name="Fungal Genet. Biol.">
        <title>The 2008 update of the Aspergillus nidulans genome annotation: a community effort.</title>
        <authorList>
            <person name="Wortman J.R."/>
            <person name="Gilsenan J.M."/>
            <person name="Joardar V."/>
            <person name="Deegan J."/>
            <person name="Clutterbuck J."/>
            <person name="Andersen M.R."/>
            <person name="Archer D."/>
            <person name="Bencina M."/>
            <person name="Braus G."/>
            <person name="Coutinho P."/>
            <person name="von Dohren H."/>
            <person name="Doonan J."/>
            <person name="Driessen A.J."/>
            <person name="Durek P."/>
            <person name="Espeso E."/>
            <person name="Fekete E."/>
            <person name="Flipphi M."/>
            <person name="Estrada C.G."/>
            <person name="Geysens S."/>
            <person name="Goldman G."/>
            <person name="de Groot P.W."/>
            <person name="Hansen K."/>
            <person name="Harris S.D."/>
            <person name="Heinekamp T."/>
            <person name="Helmstaedt K."/>
            <person name="Henrissat B."/>
            <person name="Hofmann G."/>
            <person name="Homan T."/>
            <person name="Horio T."/>
            <person name="Horiuchi H."/>
            <person name="James S."/>
            <person name="Jones M."/>
            <person name="Karaffa L."/>
            <person name="Karanyi Z."/>
            <person name="Kato M."/>
            <person name="Keller N."/>
            <person name="Kelly D.E."/>
            <person name="Kiel J.A."/>
            <person name="Kim J.M."/>
            <person name="van der Klei I.J."/>
            <person name="Klis F.M."/>
            <person name="Kovalchuk A."/>
            <person name="Krasevec N."/>
            <person name="Kubicek C.P."/>
            <person name="Liu B."/>
            <person name="Maccabe A."/>
            <person name="Meyer V."/>
            <person name="Mirabito P."/>
            <person name="Miskei M."/>
            <person name="Mos M."/>
            <person name="Mullins J."/>
            <person name="Nelson D.R."/>
            <person name="Nielsen J."/>
            <person name="Oakley B.R."/>
            <person name="Osmani S.A."/>
            <person name="Pakula T."/>
            <person name="Paszewski A."/>
            <person name="Paulsen I."/>
            <person name="Pilsyk S."/>
            <person name="Pocsi I."/>
            <person name="Punt P.J."/>
            <person name="Ram A.F."/>
            <person name="Ren Q."/>
            <person name="Robellet X."/>
            <person name="Robson G."/>
            <person name="Seiboth B."/>
            <person name="van Solingen P."/>
            <person name="Specht T."/>
            <person name="Sun J."/>
            <person name="Taheri-Talesh N."/>
            <person name="Takeshita N."/>
            <person name="Ussery D."/>
            <person name="vanKuyk P.A."/>
            <person name="Visser H."/>
            <person name="van de Vondervoort P.J."/>
            <person name="de Vries R.P."/>
            <person name="Walton J."/>
            <person name="Xiang X."/>
            <person name="Xiong Y."/>
            <person name="Zeng A.P."/>
            <person name="Brandt B.W."/>
            <person name="Cornell M.J."/>
            <person name="van den Hondel C.A."/>
            <person name="Visser J."/>
            <person name="Oliver S.G."/>
            <person name="Turner G."/>
        </authorList>
    </citation>
    <scope>GENOME REANNOTATION</scope>
    <source>
        <strain evidence="14">FGSC A4 / ATCC 38163 / CBS 112.46 / NRRL 194 / M139</strain>
    </source>
</reference>
<dbReference type="SUPFAM" id="SSF48208">
    <property type="entry name" value="Six-hairpin glycosidases"/>
    <property type="match status" value="1"/>
</dbReference>
<keyword evidence="11" id="KW-0812">Transmembrane</keyword>
<evidence type="ECO:0000256" key="4">
    <source>
        <dbReference type="ARBA" id="ARBA00012350"/>
    </source>
</evidence>
<evidence type="ECO:0000256" key="8">
    <source>
        <dbReference type="ARBA" id="ARBA00023180"/>
    </source>
</evidence>
<dbReference type="InterPro" id="IPR008928">
    <property type="entry name" value="6-hairpin_glycosidase_sf"/>
</dbReference>
<accession>Q5B8T1</accession>
<evidence type="ECO:0000256" key="1">
    <source>
        <dbReference type="ARBA" id="ARBA00001452"/>
    </source>
</evidence>
<dbReference type="Pfam" id="PF03663">
    <property type="entry name" value="Glyco_hydro_76"/>
    <property type="match status" value="1"/>
</dbReference>
<keyword evidence="14" id="KW-1185">Reference proteome</keyword>
<keyword evidence="7 11" id="KW-0472">Membrane</keyword>
<evidence type="ECO:0000256" key="6">
    <source>
        <dbReference type="ARBA" id="ARBA00022801"/>
    </source>
</evidence>
<dbReference type="Proteomes" id="UP000000560">
    <property type="component" value="Chromosome VI"/>
</dbReference>
<evidence type="ECO:0000313" key="13">
    <source>
        <dbReference type="EMBL" id="CBF83502.1"/>
    </source>
</evidence>
<dbReference type="RefSeq" id="XP_660653.1">
    <property type="nucleotide sequence ID" value="XM_655561.1"/>
</dbReference>
<protein>
    <recommendedName>
        <fullName evidence="4 10">Mannan endo-1,6-alpha-mannosidase</fullName>
        <ecNumber evidence="4 10">3.2.1.101</ecNumber>
    </recommendedName>
</protein>
<dbReference type="EC" id="3.2.1.101" evidence="4 10"/>
<sequence length="499" mass="55462">MRWGTLRSLAGSALAVLLLGQLVVADIPIEVSSTGIPHPNSYLAPTQLYPALPSSTQLHPALTQLLPSSYYRVASTVLPPDLAGKEIAAPMMTFYAQNQTEGIPGKLTDTWYVAGAMFMTLIQYWQASGDDQYNSIVSHDLMFQAGRNYDFFDSNYSRWLGNDDQMFWGLAAITASETGFPEIENKPTWTTLARAVFNMQANRWDMSACNGGINWQIHAWQKGNKLRNSISNGGLFQLAARLGRFTENSTYFEFAEKIWDWSVDSPLITPDQDWFVADSTTGQSNCTESGNMQWSYNYGSYLAGCAFMYNATGDEKWLRATTGLLARLETTFFPAEYDHSVMSEVSCEKLHTCDRNMLCFKGWTAMWMALTANLVPQTRATIVPKLQGSAAAIGRQCDGESENLCGSRWYQDTWDGIKGLEVQMAALGGITSNLMLMTEATAKTINTNPDAKEQHLETHDDDPAILRTITTGDRVGSWILTAAWSIGILSAAWWLVRQD</sequence>
<evidence type="ECO:0000256" key="5">
    <source>
        <dbReference type="ARBA" id="ARBA00022729"/>
    </source>
</evidence>
<evidence type="ECO:0000256" key="11">
    <source>
        <dbReference type="SAM" id="Phobius"/>
    </source>
</evidence>